<dbReference type="Proteomes" id="UP000318126">
    <property type="component" value="Unassembled WGS sequence"/>
</dbReference>
<gene>
    <name evidence="1" type="ORF">FN961_15955</name>
</gene>
<sequence length="219" mass="25566">MILKELYLYPDLVDFKDDIVHPFRDQSRSICNYLERVLKPIKYDTKGFKRICFIGKNKPNLECFVNSSKVLIVEIYFDENKYKSLEREQLNPLFSQMLISGVEKCQGQYEIPRDELLRGLADFCESGYVNRWTFKTKLIKDIDVKCALECELTTDTFHLNLVFYKGSEMLSTREILKTEPDEMVFTSMFKDISLEGDSLVIMDKFGDAIFSATFDELGL</sequence>
<dbReference type="AlphaFoldDB" id="A0A553JLR1"/>
<evidence type="ECO:0000313" key="2">
    <source>
        <dbReference type="Proteomes" id="UP000318126"/>
    </source>
</evidence>
<organism evidence="1 2">
    <name type="scientific">Shewanella hanedai</name>
    <name type="common">Alteromonas hanedai</name>
    <dbReference type="NCBI Taxonomy" id="25"/>
    <lineage>
        <taxon>Bacteria</taxon>
        <taxon>Pseudomonadati</taxon>
        <taxon>Pseudomonadota</taxon>
        <taxon>Gammaproteobacteria</taxon>
        <taxon>Alteromonadales</taxon>
        <taxon>Shewanellaceae</taxon>
        <taxon>Shewanella</taxon>
    </lineage>
</organism>
<protein>
    <submittedName>
        <fullName evidence="1">Uncharacterized protein</fullName>
    </submittedName>
</protein>
<dbReference type="RefSeq" id="WP_144041178.1">
    <property type="nucleotide sequence ID" value="NZ_BMPL01000081.1"/>
</dbReference>
<dbReference type="EMBL" id="VKGK01000020">
    <property type="protein sequence ID" value="TRY13340.1"/>
    <property type="molecule type" value="Genomic_DNA"/>
</dbReference>
<name>A0A553JLR1_SHEHA</name>
<reference evidence="2" key="1">
    <citation type="submission" date="2019-07" db="EMBL/GenBank/DDBJ databases">
        <title>Shewanella sp. YLB-08 draft genomic sequence.</title>
        <authorList>
            <person name="Yu L."/>
        </authorList>
    </citation>
    <scope>NUCLEOTIDE SEQUENCE [LARGE SCALE GENOMIC DNA]</scope>
    <source>
        <strain evidence="2">JCM 20706</strain>
    </source>
</reference>
<dbReference type="OrthoDB" id="6399559at2"/>
<accession>A0A553JLR1</accession>
<proteinExistence type="predicted"/>
<comment type="caution">
    <text evidence="1">The sequence shown here is derived from an EMBL/GenBank/DDBJ whole genome shotgun (WGS) entry which is preliminary data.</text>
</comment>
<evidence type="ECO:0000313" key="1">
    <source>
        <dbReference type="EMBL" id="TRY13340.1"/>
    </source>
</evidence>
<keyword evidence="2" id="KW-1185">Reference proteome</keyword>